<feature type="compositionally biased region" description="Pro residues" evidence="3">
    <location>
        <begin position="94"/>
        <end position="106"/>
    </location>
</feature>
<dbReference type="GO" id="GO:0005829">
    <property type="term" value="C:cytosol"/>
    <property type="evidence" value="ECO:0007669"/>
    <property type="project" value="TreeGrafter"/>
</dbReference>
<evidence type="ECO:0000256" key="1">
    <source>
        <dbReference type="ARBA" id="ARBA00022741"/>
    </source>
</evidence>
<dbReference type="SUPFAM" id="SSF55060">
    <property type="entry name" value="GHMP Kinase, C-terminal domain"/>
    <property type="match status" value="1"/>
</dbReference>
<dbReference type="AlphaFoldDB" id="A0A0D3JT53"/>
<keyword evidence="6" id="KW-1185">Reference proteome</keyword>
<dbReference type="STRING" id="2903.R1CUH8"/>
<reference evidence="5" key="2">
    <citation type="submission" date="2024-10" db="UniProtKB">
        <authorList>
            <consortium name="EnsemblProtists"/>
        </authorList>
    </citation>
    <scope>IDENTIFICATION</scope>
</reference>
<dbReference type="Proteomes" id="UP000013827">
    <property type="component" value="Unassembled WGS sequence"/>
</dbReference>
<reference evidence="6" key="1">
    <citation type="journal article" date="2013" name="Nature">
        <title>Pan genome of the phytoplankton Emiliania underpins its global distribution.</title>
        <authorList>
            <person name="Read B.A."/>
            <person name="Kegel J."/>
            <person name="Klute M.J."/>
            <person name="Kuo A."/>
            <person name="Lefebvre S.C."/>
            <person name="Maumus F."/>
            <person name="Mayer C."/>
            <person name="Miller J."/>
            <person name="Monier A."/>
            <person name="Salamov A."/>
            <person name="Young J."/>
            <person name="Aguilar M."/>
            <person name="Claverie J.M."/>
            <person name="Frickenhaus S."/>
            <person name="Gonzalez K."/>
            <person name="Herman E.K."/>
            <person name="Lin Y.C."/>
            <person name="Napier J."/>
            <person name="Ogata H."/>
            <person name="Sarno A.F."/>
            <person name="Shmutz J."/>
            <person name="Schroeder D."/>
            <person name="de Vargas C."/>
            <person name="Verret F."/>
            <person name="von Dassow P."/>
            <person name="Valentin K."/>
            <person name="Van de Peer Y."/>
            <person name="Wheeler G."/>
            <person name="Dacks J.B."/>
            <person name="Delwiche C.F."/>
            <person name="Dyhrman S.T."/>
            <person name="Glockner G."/>
            <person name="John U."/>
            <person name="Richards T."/>
            <person name="Worden A.Z."/>
            <person name="Zhang X."/>
            <person name="Grigoriev I.V."/>
            <person name="Allen A.E."/>
            <person name="Bidle K."/>
            <person name="Borodovsky M."/>
            <person name="Bowler C."/>
            <person name="Brownlee C."/>
            <person name="Cock J.M."/>
            <person name="Elias M."/>
            <person name="Gladyshev V.N."/>
            <person name="Groth M."/>
            <person name="Guda C."/>
            <person name="Hadaegh A."/>
            <person name="Iglesias-Rodriguez M.D."/>
            <person name="Jenkins J."/>
            <person name="Jones B.M."/>
            <person name="Lawson T."/>
            <person name="Leese F."/>
            <person name="Lindquist E."/>
            <person name="Lobanov A."/>
            <person name="Lomsadze A."/>
            <person name="Malik S.B."/>
            <person name="Marsh M.E."/>
            <person name="Mackinder L."/>
            <person name="Mock T."/>
            <person name="Mueller-Roeber B."/>
            <person name="Pagarete A."/>
            <person name="Parker M."/>
            <person name="Probert I."/>
            <person name="Quesneville H."/>
            <person name="Raines C."/>
            <person name="Rensing S.A."/>
            <person name="Riano-Pachon D.M."/>
            <person name="Richier S."/>
            <person name="Rokitta S."/>
            <person name="Shiraiwa Y."/>
            <person name="Soanes D.M."/>
            <person name="van der Giezen M."/>
            <person name="Wahlund T.M."/>
            <person name="Williams B."/>
            <person name="Wilson W."/>
            <person name="Wolfe G."/>
            <person name="Wurch L.L."/>
        </authorList>
    </citation>
    <scope>NUCLEOTIDE SEQUENCE</scope>
</reference>
<accession>A0A0D3JT53</accession>
<keyword evidence="1" id="KW-0547">Nucleotide-binding</keyword>
<dbReference type="GO" id="GO:0005524">
    <property type="term" value="F:ATP binding"/>
    <property type="evidence" value="ECO:0007669"/>
    <property type="project" value="UniProtKB-KW"/>
</dbReference>
<dbReference type="PANTHER" id="PTHR10457:SF35">
    <property type="entry name" value="L-ARABINOKINASE"/>
    <property type="match status" value="1"/>
</dbReference>
<protein>
    <recommendedName>
        <fullName evidence="4">GHMP kinase C-terminal domain-containing protein</fullName>
    </recommendedName>
</protein>
<dbReference type="KEGG" id="ehx:EMIHUDRAFT_236603"/>
<dbReference type="Pfam" id="PF08544">
    <property type="entry name" value="GHMP_kinases_C"/>
    <property type="match status" value="1"/>
</dbReference>
<feature type="domain" description="GHMP kinase C-terminal" evidence="4">
    <location>
        <begin position="121"/>
        <end position="194"/>
    </location>
</feature>
<dbReference type="InterPro" id="IPR036554">
    <property type="entry name" value="GHMP_kinase_C_sf"/>
</dbReference>
<dbReference type="EnsemblProtists" id="EOD26688">
    <property type="protein sequence ID" value="EOD26688"/>
    <property type="gene ID" value="EMIHUDRAFT_236603"/>
</dbReference>
<evidence type="ECO:0000259" key="4">
    <source>
        <dbReference type="Pfam" id="PF08544"/>
    </source>
</evidence>
<dbReference type="InterPro" id="IPR013750">
    <property type="entry name" value="GHMP_kinase_C_dom"/>
</dbReference>
<sequence length="224" mass="23168">MGRALLQASLGEGRVLTHLTELTPEELAALPPLPTSLSGSAFLQQHPAGHGDAATTVRPEAEYAVAACAAHPVLEHDRVCEFEALLRGRAARAPAPPPLASPPQFPTAPLRRPPSEQQRLRLGELMRGSHESYSRVGLGSAATDRIVELVAAAPPSARLYGAKITGGGSGGTVCVLGEASDEAQAAIDAVLDEYASETGRRPYVVSGSSAGAVAFGHVELRCSP</sequence>
<dbReference type="eggNOG" id="KOG0631">
    <property type="taxonomic scope" value="Eukaryota"/>
</dbReference>
<name>A0A0D3JT53_EMIH1</name>
<dbReference type="GO" id="GO:0004335">
    <property type="term" value="F:galactokinase activity"/>
    <property type="evidence" value="ECO:0007669"/>
    <property type="project" value="TreeGrafter"/>
</dbReference>
<dbReference type="GO" id="GO:0006012">
    <property type="term" value="P:galactose metabolic process"/>
    <property type="evidence" value="ECO:0007669"/>
    <property type="project" value="TreeGrafter"/>
</dbReference>
<feature type="region of interest" description="Disordered" evidence="3">
    <location>
        <begin position="92"/>
        <end position="115"/>
    </location>
</feature>
<evidence type="ECO:0000313" key="5">
    <source>
        <dbReference type="EnsemblProtists" id="EOD26688"/>
    </source>
</evidence>
<organism evidence="5 6">
    <name type="scientific">Emiliania huxleyi (strain CCMP1516)</name>
    <dbReference type="NCBI Taxonomy" id="280463"/>
    <lineage>
        <taxon>Eukaryota</taxon>
        <taxon>Haptista</taxon>
        <taxon>Haptophyta</taxon>
        <taxon>Prymnesiophyceae</taxon>
        <taxon>Isochrysidales</taxon>
        <taxon>Noelaerhabdaceae</taxon>
        <taxon>Emiliania</taxon>
    </lineage>
</organism>
<dbReference type="PaxDb" id="2903-EOD26688"/>
<dbReference type="PANTHER" id="PTHR10457">
    <property type="entry name" value="MEVALONATE KINASE/GALACTOKINASE"/>
    <property type="match status" value="1"/>
</dbReference>
<evidence type="ECO:0000256" key="2">
    <source>
        <dbReference type="ARBA" id="ARBA00022840"/>
    </source>
</evidence>
<dbReference type="RefSeq" id="XP_005779117.1">
    <property type="nucleotide sequence ID" value="XM_005779060.1"/>
</dbReference>
<dbReference type="Gene3D" id="3.30.70.890">
    <property type="entry name" value="GHMP kinase, C-terminal domain"/>
    <property type="match status" value="1"/>
</dbReference>
<keyword evidence="2" id="KW-0067">ATP-binding</keyword>
<evidence type="ECO:0000313" key="6">
    <source>
        <dbReference type="Proteomes" id="UP000013827"/>
    </source>
</evidence>
<proteinExistence type="predicted"/>
<dbReference type="HOGENOM" id="CLU_080578_0_0_1"/>
<evidence type="ECO:0000256" key="3">
    <source>
        <dbReference type="SAM" id="MobiDB-lite"/>
    </source>
</evidence>
<dbReference type="GeneID" id="17272233"/>